<comment type="subcellular location">
    <subcellularLocation>
        <location evidence="1">Endomembrane system</location>
    </subcellularLocation>
</comment>
<evidence type="ECO:0000313" key="9">
    <source>
        <dbReference type="EMBL" id="CAN75243.1"/>
    </source>
</evidence>
<gene>
    <name evidence="9" type="ORF">VITISV_014211</name>
</gene>
<feature type="binding site" evidence="8">
    <location>
        <position position="65"/>
    </location>
    <ligand>
        <name>UDP-alpha-D-glucose</name>
        <dbReference type="ChEBI" id="CHEBI:58885"/>
    </ligand>
</feature>
<dbReference type="AlphaFoldDB" id="A5C2T8"/>
<evidence type="ECO:0000256" key="4">
    <source>
        <dbReference type="ARBA" id="ARBA00022692"/>
    </source>
</evidence>
<sequence>MKQEKNVVPLSTDYAAFESRGTRDIDASTSMLVDDSLLNDEARQPLSRKLAIVDIFVNTVDPLKEPPLVTANIVLSILVIDYLVDKVSCYVSNNGVAMLTFEALSETSEFARRWVLFCKKFSIESKAPEWNFAQKVDYLKDKVHPEFY</sequence>
<keyword evidence="6" id="KW-0472">Membrane</keyword>
<dbReference type="GO" id="GO:0012505">
    <property type="term" value="C:endomembrane system"/>
    <property type="evidence" value="ECO:0007669"/>
    <property type="project" value="UniProtKB-SubCell"/>
</dbReference>
<protein>
    <submittedName>
        <fullName evidence="9">Uncharacterized protein</fullName>
    </submittedName>
</protein>
<keyword evidence="4" id="KW-0812">Transmembrane</keyword>
<keyword evidence="3" id="KW-0808">Transferase</keyword>
<evidence type="ECO:0000256" key="1">
    <source>
        <dbReference type="ARBA" id="ARBA00004308"/>
    </source>
</evidence>
<name>A5C2T8_VITVI</name>
<dbReference type="PANTHER" id="PTHR13301">
    <property type="entry name" value="X-BOX TRANSCRIPTION FACTOR-RELATED"/>
    <property type="match status" value="1"/>
</dbReference>
<dbReference type="Pfam" id="PF03552">
    <property type="entry name" value="Cellulose_synt"/>
    <property type="match status" value="1"/>
</dbReference>
<evidence type="ECO:0000256" key="2">
    <source>
        <dbReference type="ARBA" id="ARBA00022676"/>
    </source>
</evidence>
<keyword evidence="7" id="KW-0961">Cell wall biogenesis/degradation</keyword>
<dbReference type="GO" id="GO:0071555">
    <property type="term" value="P:cell wall organization"/>
    <property type="evidence" value="ECO:0007669"/>
    <property type="project" value="UniProtKB-KW"/>
</dbReference>
<dbReference type="GO" id="GO:0030244">
    <property type="term" value="P:cellulose biosynthetic process"/>
    <property type="evidence" value="ECO:0007669"/>
    <property type="project" value="InterPro"/>
</dbReference>
<evidence type="ECO:0000256" key="8">
    <source>
        <dbReference type="PIRSR" id="PIRSR605150-2"/>
    </source>
</evidence>
<accession>A5C2T8</accession>
<keyword evidence="2" id="KW-0328">Glycosyltransferase</keyword>
<evidence type="ECO:0000256" key="6">
    <source>
        <dbReference type="ARBA" id="ARBA00023136"/>
    </source>
</evidence>
<reference evidence="9" key="1">
    <citation type="journal article" date="2007" name="PLoS ONE">
        <title>The first genome sequence of an elite grapevine cultivar (Pinot noir Vitis vinifera L.): coping with a highly heterozygous genome.</title>
        <authorList>
            <person name="Velasco R."/>
            <person name="Zharkikh A."/>
            <person name="Troggio M."/>
            <person name="Cartwright D.A."/>
            <person name="Cestaro A."/>
            <person name="Pruss D."/>
            <person name="Pindo M."/>
            <person name="FitzGerald L.M."/>
            <person name="Vezzulli S."/>
            <person name="Reid J."/>
            <person name="Malacarne G."/>
            <person name="Iliev D."/>
            <person name="Coppola G."/>
            <person name="Wardell B."/>
            <person name="Micheletti D."/>
            <person name="Macalma T."/>
            <person name="Facci M."/>
            <person name="Mitchell J.T."/>
            <person name="Perazzolli M."/>
            <person name="Eldredge G."/>
            <person name="Gatto P."/>
            <person name="Oyzerski R."/>
            <person name="Moretto M."/>
            <person name="Gutin N."/>
            <person name="Stefanini M."/>
            <person name="Chen Y."/>
            <person name="Segala C."/>
            <person name="Davenport C."/>
            <person name="Dematte L."/>
            <person name="Mraz A."/>
            <person name="Battilana J."/>
            <person name="Stormo K."/>
            <person name="Costa F."/>
            <person name="Tao Q."/>
            <person name="Si-Ammour A."/>
            <person name="Harkins T."/>
            <person name="Lackey A."/>
            <person name="Perbost C."/>
            <person name="Taillon B."/>
            <person name="Stella A."/>
            <person name="Solovyev V."/>
            <person name="Fawcett J.A."/>
            <person name="Sterck L."/>
            <person name="Vandepoele K."/>
            <person name="Grando S.M."/>
            <person name="Toppo S."/>
            <person name="Moser C."/>
            <person name="Lanchbury J."/>
            <person name="Bogden R."/>
            <person name="Skolnick M."/>
            <person name="Sgaramella V."/>
            <person name="Bhatnagar S.K."/>
            <person name="Fontana P."/>
            <person name="Gutin A."/>
            <person name="Van de Peer Y."/>
            <person name="Salamini F."/>
            <person name="Viola R."/>
        </authorList>
    </citation>
    <scope>NUCLEOTIDE SEQUENCE</scope>
</reference>
<dbReference type="GO" id="GO:0016020">
    <property type="term" value="C:membrane"/>
    <property type="evidence" value="ECO:0007669"/>
    <property type="project" value="InterPro"/>
</dbReference>
<dbReference type="ExpressionAtlas" id="A5C2T8">
    <property type="expression patterns" value="baseline"/>
</dbReference>
<organism evidence="9">
    <name type="scientific">Vitis vinifera</name>
    <name type="common">Grape</name>
    <dbReference type="NCBI Taxonomy" id="29760"/>
    <lineage>
        <taxon>Eukaryota</taxon>
        <taxon>Viridiplantae</taxon>
        <taxon>Streptophyta</taxon>
        <taxon>Embryophyta</taxon>
        <taxon>Tracheophyta</taxon>
        <taxon>Spermatophyta</taxon>
        <taxon>Magnoliopsida</taxon>
        <taxon>eudicotyledons</taxon>
        <taxon>Gunneridae</taxon>
        <taxon>Pentapetalae</taxon>
        <taxon>rosids</taxon>
        <taxon>Vitales</taxon>
        <taxon>Vitaceae</taxon>
        <taxon>Viteae</taxon>
        <taxon>Vitis</taxon>
    </lineage>
</organism>
<evidence type="ECO:0000256" key="3">
    <source>
        <dbReference type="ARBA" id="ARBA00022679"/>
    </source>
</evidence>
<feature type="binding site" evidence="8">
    <location>
        <position position="64"/>
    </location>
    <ligand>
        <name>UDP-alpha-D-glucose</name>
        <dbReference type="ChEBI" id="CHEBI:58885"/>
    </ligand>
</feature>
<dbReference type="EMBL" id="AM480090">
    <property type="protein sequence ID" value="CAN75243.1"/>
    <property type="molecule type" value="Genomic_DNA"/>
</dbReference>
<dbReference type="InterPro" id="IPR005150">
    <property type="entry name" value="Cellulose_synth"/>
</dbReference>
<evidence type="ECO:0000256" key="5">
    <source>
        <dbReference type="ARBA" id="ARBA00022989"/>
    </source>
</evidence>
<evidence type="ECO:0000256" key="7">
    <source>
        <dbReference type="ARBA" id="ARBA00023316"/>
    </source>
</evidence>
<proteinExistence type="predicted"/>
<dbReference type="GO" id="GO:0016760">
    <property type="term" value="F:cellulose synthase (UDP-forming) activity"/>
    <property type="evidence" value="ECO:0007669"/>
    <property type="project" value="InterPro"/>
</dbReference>
<dbReference type="CAZy" id="GT2">
    <property type="family name" value="Glycosyltransferase Family 2"/>
</dbReference>
<keyword evidence="5" id="KW-1133">Transmembrane helix</keyword>